<proteinExistence type="predicted"/>
<evidence type="ECO:0000313" key="2">
    <source>
        <dbReference type="EMBL" id="QNN53769.1"/>
    </source>
</evidence>
<feature type="transmembrane region" description="Helical" evidence="1">
    <location>
        <begin position="45"/>
        <end position="71"/>
    </location>
</feature>
<evidence type="ECO:0000313" key="3">
    <source>
        <dbReference type="Proteomes" id="UP000515947"/>
    </source>
</evidence>
<keyword evidence="1" id="KW-0812">Transmembrane</keyword>
<gene>
    <name evidence="2" type="ORF">H9L09_04995</name>
</gene>
<dbReference type="EMBL" id="CP060713">
    <property type="protein sequence ID" value="QNN53769.1"/>
    <property type="molecule type" value="Genomic_DNA"/>
</dbReference>
<reference evidence="2 3" key="1">
    <citation type="submission" date="2020-08" db="EMBL/GenBank/DDBJ databases">
        <title>Genome sequence of Nocardioides mesophilus KACC 16243T.</title>
        <authorList>
            <person name="Hyun D.-W."/>
            <person name="Bae J.-W."/>
        </authorList>
    </citation>
    <scope>NUCLEOTIDE SEQUENCE [LARGE SCALE GENOMIC DNA]</scope>
    <source>
        <strain evidence="2 3">KACC 16243</strain>
    </source>
</reference>
<dbReference type="KEGG" id="nmes:H9L09_04995"/>
<sequence length="133" mass="13449">MIGDDQRRVAYGVVSLLCLAWAALGVAGIVTAYATPVGMDGTGGYLFLLAVAGAGLVVIAFSAWVTGIRAIRRADAGVRRWRTLLVVLGVGSVTSALGGVMVVASLPVLGALLAFQSVALLGLAAMLRPVPAT</sequence>
<protein>
    <submittedName>
        <fullName evidence="2">Uncharacterized protein</fullName>
    </submittedName>
</protein>
<keyword evidence="1" id="KW-0472">Membrane</keyword>
<name>A0A7G9RDU4_9ACTN</name>
<evidence type="ECO:0000256" key="1">
    <source>
        <dbReference type="SAM" id="Phobius"/>
    </source>
</evidence>
<keyword evidence="3" id="KW-1185">Reference proteome</keyword>
<feature type="transmembrane region" description="Helical" evidence="1">
    <location>
        <begin position="9"/>
        <end position="33"/>
    </location>
</feature>
<dbReference type="AlphaFoldDB" id="A0A7G9RDU4"/>
<dbReference type="RefSeq" id="WP_187579613.1">
    <property type="nucleotide sequence ID" value="NZ_CP060713.1"/>
</dbReference>
<feature type="transmembrane region" description="Helical" evidence="1">
    <location>
        <begin position="108"/>
        <end position="127"/>
    </location>
</feature>
<keyword evidence="1" id="KW-1133">Transmembrane helix</keyword>
<accession>A0A7G9RDU4</accession>
<feature type="transmembrane region" description="Helical" evidence="1">
    <location>
        <begin position="83"/>
        <end position="102"/>
    </location>
</feature>
<organism evidence="2 3">
    <name type="scientific">Nocardioides mesophilus</name>
    <dbReference type="NCBI Taxonomy" id="433659"/>
    <lineage>
        <taxon>Bacteria</taxon>
        <taxon>Bacillati</taxon>
        <taxon>Actinomycetota</taxon>
        <taxon>Actinomycetes</taxon>
        <taxon>Propionibacteriales</taxon>
        <taxon>Nocardioidaceae</taxon>
        <taxon>Nocardioides</taxon>
    </lineage>
</organism>
<dbReference type="Proteomes" id="UP000515947">
    <property type="component" value="Chromosome"/>
</dbReference>